<evidence type="ECO:0000259" key="1">
    <source>
        <dbReference type="Pfam" id="PF00535"/>
    </source>
</evidence>
<dbReference type="EMBL" id="CP015641">
    <property type="protein sequence ID" value="ANF25199.1"/>
    <property type="molecule type" value="Genomic_DNA"/>
</dbReference>
<evidence type="ECO:0000313" key="3">
    <source>
        <dbReference type="Proteomes" id="UP000077787"/>
    </source>
</evidence>
<proteinExistence type="predicted"/>
<dbReference type="SUPFAM" id="SSF53448">
    <property type="entry name" value="Nucleotide-diphospho-sugar transferases"/>
    <property type="match status" value="3"/>
</dbReference>
<dbReference type="Pfam" id="PF00535">
    <property type="entry name" value="Glycos_transf_2"/>
    <property type="match status" value="1"/>
</dbReference>
<gene>
    <name evidence="2" type="ORF">PS273GM_08550</name>
</gene>
<reference evidence="2 3" key="1">
    <citation type="submission" date="2016-05" db="EMBL/GenBank/DDBJ databases">
        <title>Genome sequence of Pseudomonas stutzeri 273 and identification of the exopolysaccharide biosynthesis locus.</title>
        <authorList>
            <person name="Wu S."/>
            <person name="Sun C."/>
        </authorList>
    </citation>
    <scope>NUCLEOTIDE SEQUENCE [LARGE SCALE GENOMIC DNA]</scope>
    <source>
        <strain evidence="2 3">273</strain>
    </source>
</reference>
<feature type="domain" description="Glycosyltransferase 2-like" evidence="1">
    <location>
        <begin position="12"/>
        <end position="137"/>
    </location>
</feature>
<dbReference type="Proteomes" id="UP000077787">
    <property type="component" value="Chromosome"/>
</dbReference>
<dbReference type="SUPFAM" id="SSF53756">
    <property type="entry name" value="UDP-Glycosyltransferase/glycogen phosphorylase"/>
    <property type="match status" value="1"/>
</dbReference>
<dbReference type="Gene3D" id="3.40.50.2000">
    <property type="entry name" value="Glycogen Phosphorylase B"/>
    <property type="match status" value="1"/>
</dbReference>
<dbReference type="InterPro" id="IPR001173">
    <property type="entry name" value="Glyco_trans_2-like"/>
</dbReference>
<protein>
    <submittedName>
        <fullName evidence="2">O-antigen biosynthesis protein</fullName>
    </submittedName>
</protein>
<evidence type="ECO:0000313" key="2">
    <source>
        <dbReference type="EMBL" id="ANF25199.1"/>
    </source>
</evidence>
<name>A0A172WPI2_STUST</name>
<dbReference type="PANTHER" id="PTHR43685:SF2">
    <property type="entry name" value="GLYCOSYLTRANSFERASE 2-LIKE DOMAIN-CONTAINING PROTEIN"/>
    <property type="match status" value="1"/>
</dbReference>
<dbReference type="Gene3D" id="3.90.550.10">
    <property type="entry name" value="Spore Coat Polysaccharide Biosynthesis Protein SpsA, Chain A"/>
    <property type="match status" value="2"/>
</dbReference>
<dbReference type="InterPro" id="IPR050834">
    <property type="entry name" value="Glycosyltransf_2"/>
</dbReference>
<dbReference type="AlphaFoldDB" id="A0A172WPI2"/>
<dbReference type="Pfam" id="PF13641">
    <property type="entry name" value="Glyco_tranf_2_3"/>
    <property type="match status" value="1"/>
</dbReference>
<organism evidence="2 3">
    <name type="scientific">Stutzerimonas stutzeri</name>
    <name type="common">Pseudomonas stutzeri</name>
    <dbReference type="NCBI Taxonomy" id="316"/>
    <lineage>
        <taxon>Bacteria</taxon>
        <taxon>Pseudomonadati</taxon>
        <taxon>Pseudomonadota</taxon>
        <taxon>Gammaproteobacteria</taxon>
        <taxon>Pseudomonadales</taxon>
        <taxon>Pseudomonadaceae</taxon>
        <taxon>Stutzerimonas</taxon>
    </lineage>
</organism>
<dbReference type="PANTHER" id="PTHR43685">
    <property type="entry name" value="GLYCOSYLTRANSFERASE"/>
    <property type="match status" value="1"/>
</dbReference>
<accession>A0A172WPI2</accession>
<dbReference type="InterPro" id="IPR029044">
    <property type="entry name" value="Nucleotide-diphossugar_trans"/>
</dbReference>
<sequence>MTHLNSFAPLISVVIPAQKAQHLEETLNSLSMQSYRPLELIVADDDKTGAVSEAIAAFRALVDFPITHLTSETELGEFEALARCVAVASGEYVKFLNDDDVLEPACIETLASAMNAGEIVLASTKRTRIDQEGAPLPDTYATVSPFSDDVLINGKELVSFLAEYTINFIGELSAVMCRRRDLLDLIDEMPVLNGAEMHGWGDLALYVKLLRSGNLALLAKPLVRYREPLDLAMRSQHSRSTPLGVSDQVFGQVLKTLGWCRAFGDNALVQVAPITRLNARIYKPINLIAALQSAASFNGGAPRLWLEARRPTATQQALIEQRLVESGNGSTIAVIVLDRGADKTAVDRTLASLDRDSLYRNFVVTVLRNPAWPGGDTTASRWDTVGDIQAVVRDTSADWFMVVEAGATFTVSGLLIVALDLLGAPESCLAIYADEMIRLDNEELGHALRPDLNLDLLLSFPASMSRHWLYRRDAMQAFGGFNELFPQAFELDFQLRLIAQQGLGCVGHVSEPLLICDHPQLQDNPQERQVIKRHLVARGYPGSQVASRFIGRYDVDYGHHETPTVSIVIVAGKHLARVQRCLQTVLEMTSYRHYEVLLVAKEAGLAEFSDWLRGVEAMAVARIRVLRFGAEASQAQMRNQAAEQAQGDFLLFLGAGAGVMHRDWLQQLLNHGLRPEVGVVGGKLLRADGKVRNAGILLGLGGAVGYALEGESLDTAGYMSRLLVDQNHSAISEECLLVRRAVFVETGGFDEEPNIARWADTDFCLRLQQAGFLNVWTPRVQLLMDADMPEPASRAEESAMLHRWLPLLARDPAHNPCFSLDRGHGFHLSEPVTSWRPLEGWRPLPVVLGFPADSFGCGHYRMIQPFGALREKGIVDGALSFAMLDAPSLERFQPDVVLVQRLVSEARIEAIQRIKEFSRAFKVYELDDYLPGVPLKSIHRKDYSPNEMNRFLRRGLSYVDRFVVSTEPLAEALGHLHPDIRVMKNCLDPAWWHGLKSERRCSSKPRVGWAGGSSHTGDLEMIGDVVRELANEVEWVFFGMCPEKLRPYVHEFHHGVSIDQYPAALAKMHLDLALAPVEQNLFNECKSNLRLLEYGACGFAVVSSDVRCYQGDLPVTQVKNRYKDWVDAIRMHINDLDSTFKTADELRSKVLSGYMLEGNNLQMWREAWLPG</sequence>